<dbReference type="GO" id="GO:0003676">
    <property type="term" value="F:nucleic acid binding"/>
    <property type="evidence" value="ECO:0007669"/>
    <property type="project" value="InterPro"/>
</dbReference>
<keyword evidence="2" id="KW-0540">Nuclease</keyword>
<dbReference type="InterPro" id="IPR012337">
    <property type="entry name" value="RNaseH-like_sf"/>
</dbReference>
<dbReference type="CDD" id="cd06127">
    <property type="entry name" value="DEDDh"/>
    <property type="match status" value="1"/>
</dbReference>
<dbReference type="AlphaFoldDB" id="A0A8F9TXB6"/>
<keyword evidence="3" id="KW-1185">Reference proteome</keyword>
<dbReference type="SMART" id="SM00479">
    <property type="entry name" value="EXOIII"/>
    <property type="match status" value="1"/>
</dbReference>
<dbReference type="Proteomes" id="UP000825051">
    <property type="component" value="Chromosome"/>
</dbReference>
<dbReference type="InterPro" id="IPR036397">
    <property type="entry name" value="RNaseH_sf"/>
</dbReference>
<feature type="domain" description="Exonuclease" evidence="1">
    <location>
        <begin position="8"/>
        <end position="194"/>
    </location>
</feature>
<dbReference type="SUPFAM" id="SSF53098">
    <property type="entry name" value="Ribonuclease H-like"/>
    <property type="match status" value="1"/>
</dbReference>
<dbReference type="Gene3D" id="3.30.420.10">
    <property type="entry name" value="Ribonuclease H-like superfamily/Ribonuclease H"/>
    <property type="match status" value="1"/>
</dbReference>
<gene>
    <name evidence="2" type="ORF">K0B96_14205</name>
</gene>
<keyword evidence="2" id="KW-0378">Hydrolase</keyword>
<sequence>MSAWREQRVFFLDFEGSVGSGILEFGVVTLEQGEITATRTRLCAARGAVRREDTAVHGLDAARVAGAAPFSAEWDYFAGLREAGPLAAHYAGAENALLKAVWPYPRRSPDFSRPGQSVVEWGPWLDSARLFAHFFPRAASGRLEDVVRATGGQAELDALAAAHCPAERRHYHAALYDALAGAWLLRALARDPETGRLTMMQMLALSTLDAAKREALQQGELFT</sequence>
<dbReference type="GO" id="GO:0004527">
    <property type="term" value="F:exonuclease activity"/>
    <property type="evidence" value="ECO:0007669"/>
    <property type="project" value="UniProtKB-KW"/>
</dbReference>
<evidence type="ECO:0000259" key="1">
    <source>
        <dbReference type="SMART" id="SM00479"/>
    </source>
</evidence>
<reference evidence="2" key="1">
    <citation type="submission" date="2021-08" db="EMBL/GenBank/DDBJ databases">
        <title>Genome of a novel bacterium of the phylum Verrucomicrobia, Oleiharenicola sp. KSB-15.</title>
        <authorList>
            <person name="Chung J.-H."/>
            <person name="Ahn J.-H."/>
            <person name="Yoon Y."/>
            <person name="Kim D.-Y."/>
            <person name="An S.-H."/>
            <person name="Park I."/>
            <person name="Yeon J."/>
        </authorList>
    </citation>
    <scope>NUCLEOTIDE SEQUENCE</scope>
    <source>
        <strain evidence="2">KSB-15</strain>
    </source>
</reference>
<keyword evidence="2" id="KW-0269">Exonuclease</keyword>
<dbReference type="GO" id="GO:0006259">
    <property type="term" value="P:DNA metabolic process"/>
    <property type="evidence" value="ECO:0007669"/>
    <property type="project" value="UniProtKB-ARBA"/>
</dbReference>
<evidence type="ECO:0000313" key="3">
    <source>
        <dbReference type="Proteomes" id="UP000825051"/>
    </source>
</evidence>
<proteinExistence type="predicted"/>
<evidence type="ECO:0000313" key="2">
    <source>
        <dbReference type="EMBL" id="QYM80850.1"/>
    </source>
</evidence>
<dbReference type="EMBL" id="CP080507">
    <property type="protein sequence ID" value="QYM80850.1"/>
    <property type="molecule type" value="Genomic_DNA"/>
</dbReference>
<protein>
    <submittedName>
        <fullName evidence="2">3'-5' exonuclease</fullName>
    </submittedName>
</protein>
<organism evidence="2 3">
    <name type="scientific">Horticoccus luteus</name>
    <dbReference type="NCBI Taxonomy" id="2862869"/>
    <lineage>
        <taxon>Bacteria</taxon>
        <taxon>Pseudomonadati</taxon>
        <taxon>Verrucomicrobiota</taxon>
        <taxon>Opitutia</taxon>
        <taxon>Opitutales</taxon>
        <taxon>Opitutaceae</taxon>
        <taxon>Horticoccus</taxon>
    </lineage>
</organism>
<dbReference type="InterPro" id="IPR013520">
    <property type="entry name" value="Ribonucl_H"/>
</dbReference>
<name>A0A8F9TXB6_9BACT</name>
<accession>A0A8F9TXB6</accession>
<dbReference type="KEGG" id="ole:K0B96_14205"/>